<dbReference type="eggNOG" id="ENOG502TA7T">
    <property type="taxonomic scope" value="Eukaryota"/>
</dbReference>
<dbReference type="OrthoDB" id="2289822at2759"/>
<dbReference type="AlphaFoldDB" id="I1CVX1"/>
<dbReference type="InParanoid" id="I1CVX1"/>
<organism evidence="1 2">
    <name type="scientific">Rhizopus delemar (strain RA 99-880 / ATCC MYA-4621 / FGSC 9543 / NRRL 43880)</name>
    <name type="common">Mucormycosis agent</name>
    <name type="synonym">Rhizopus arrhizus var. delemar</name>
    <dbReference type="NCBI Taxonomy" id="246409"/>
    <lineage>
        <taxon>Eukaryota</taxon>
        <taxon>Fungi</taxon>
        <taxon>Fungi incertae sedis</taxon>
        <taxon>Mucoromycota</taxon>
        <taxon>Mucoromycotina</taxon>
        <taxon>Mucoromycetes</taxon>
        <taxon>Mucorales</taxon>
        <taxon>Mucorineae</taxon>
        <taxon>Rhizopodaceae</taxon>
        <taxon>Rhizopus</taxon>
    </lineage>
</organism>
<evidence type="ECO:0000313" key="2">
    <source>
        <dbReference type="Proteomes" id="UP000009138"/>
    </source>
</evidence>
<proteinExistence type="predicted"/>
<accession>I1CVX1</accession>
<dbReference type="STRING" id="246409.I1CVX1"/>
<dbReference type="RefSeq" id="XP_067527997.1">
    <property type="nucleotide sequence ID" value="XM_067671896.1"/>
</dbReference>
<reference evidence="1 2" key="1">
    <citation type="journal article" date="2009" name="PLoS Genet.">
        <title>Genomic analysis of the basal lineage fungus Rhizopus oryzae reveals a whole-genome duplication.</title>
        <authorList>
            <person name="Ma L.-J."/>
            <person name="Ibrahim A.S."/>
            <person name="Skory C."/>
            <person name="Grabherr M.G."/>
            <person name="Burger G."/>
            <person name="Butler M."/>
            <person name="Elias M."/>
            <person name="Idnurm A."/>
            <person name="Lang B.F."/>
            <person name="Sone T."/>
            <person name="Abe A."/>
            <person name="Calvo S.E."/>
            <person name="Corrochano L.M."/>
            <person name="Engels R."/>
            <person name="Fu J."/>
            <person name="Hansberg W."/>
            <person name="Kim J.-M."/>
            <person name="Kodira C.D."/>
            <person name="Koehrsen M.J."/>
            <person name="Liu B."/>
            <person name="Miranda-Saavedra D."/>
            <person name="O'Leary S."/>
            <person name="Ortiz-Castellanos L."/>
            <person name="Poulter R."/>
            <person name="Rodriguez-Romero J."/>
            <person name="Ruiz-Herrera J."/>
            <person name="Shen Y.-Q."/>
            <person name="Zeng Q."/>
            <person name="Galagan J."/>
            <person name="Birren B.W."/>
            <person name="Cuomo C.A."/>
            <person name="Wickes B.L."/>
        </authorList>
    </citation>
    <scope>NUCLEOTIDE SEQUENCE [LARGE SCALE GENOMIC DNA]</scope>
    <source>
        <strain evidence="2">RA 99-880 / ATCC MYA-4621 / FGSC 9543 / NRRL 43880</strain>
    </source>
</reference>
<dbReference type="VEuPathDB" id="FungiDB:RO3G_17312"/>
<sequence>MEVCASKVPQIFEGSFHASFGRYRAVDWQNFLCVIVPNIILPYLVEYEAKKALMCLINGCNLALRRTIKEEDVKKMESDVETWHKYLRDQINVGNLSVKVFTANNHYLGHLGHMTRQLGPINNYSCRSTERTIKEFANKIKSTTKPGVNSSNVLLNIVNLQQYGITTSLANNDQVNADQSSPVSFVSHPSGNDQFPQLWDPADEAYLLSNGVITPDLRDQDLVVALRSYYRLTTAADNFVLFEAGRYRSLRKCWFVGEVYTYFQHTYDDQVRLLAVVDVMKNHKLDQFNIPMVEKDVERKHFAVLDVADILECVGLLQYSATKNKFKVIWPYMRYDDKVGGRHDGMLSDL</sequence>
<dbReference type="EMBL" id="GG669518">
    <property type="protein sequence ID" value="EIE92601.1"/>
    <property type="molecule type" value="Genomic_DNA"/>
</dbReference>
<name>I1CVX1_RHIO9</name>
<gene>
    <name evidence="1" type="ORF">RO3G_17312</name>
</gene>
<keyword evidence="2" id="KW-1185">Reference proteome</keyword>
<dbReference type="OMA" id="PMERTIK"/>
<protein>
    <submittedName>
        <fullName evidence="1">Uncharacterized protein</fullName>
    </submittedName>
</protein>
<dbReference type="GeneID" id="93624277"/>
<dbReference type="Proteomes" id="UP000009138">
    <property type="component" value="Unassembled WGS sequence"/>
</dbReference>
<evidence type="ECO:0000313" key="1">
    <source>
        <dbReference type="EMBL" id="EIE92601.1"/>
    </source>
</evidence>